<evidence type="ECO:0000313" key="8">
    <source>
        <dbReference type="Proteomes" id="UP000095284"/>
    </source>
</evidence>
<evidence type="ECO:0000313" key="7">
    <source>
        <dbReference type="EMBL" id="CAD5232121.1"/>
    </source>
</evidence>
<evidence type="ECO:0000256" key="4">
    <source>
        <dbReference type="ARBA" id="ARBA00022801"/>
    </source>
</evidence>
<reference evidence="7" key="2">
    <citation type="submission" date="2020-09" db="EMBL/GenBank/DDBJ databases">
        <authorList>
            <person name="Kikuchi T."/>
        </authorList>
    </citation>
    <scope>NUCLEOTIDE SEQUENCE</scope>
    <source>
        <strain evidence="7">Ka4C1</strain>
    </source>
</reference>
<dbReference type="GO" id="GO:0016787">
    <property type="term" value="F:hydrolase activity"/>
    <property type="evidence" value="ECO:0007669"/>
    <property type="project" value="UniProtKB-KW"/>
</dbReference>
<dbReference type="AlphaFoldDB" id="A0A1I7RNJ7"/>
<dbReference type="eggNOG" id="KOG2275">
    <property type="taxonomic scope" value="Eukaryota"/>
</dbReference>
<dbReference type="Proteomes" id="UP000582659">
    <property type="component" value="Unassembled WGS sequence"/>
</dbReference>
<evidence type="ECO:0000256" key="5">
    <source>
        <dbReference type="ARBA" id="ARBA00022833"/>
    </source>
</evidence>
<organism evidence="8 10">
    <name type="scientific">Bursaphelenchus xylophilus</name>
    <name type="common">Pinewood nematode worm</name>
    <name type="synonym">Aphelenchoides xylophilus</name>
    <dbReference type="NCBI Taxonomy" id="6326"/>
    <lineage>
        <taxon>Eukaryota</taxon>
        <taxon>Metazoa</taxon>
        <taxon>Ecdysozoa</taxon>
        <taxon>Nematoda</taxon>
        <taxon>Chromadorea</taxon>
        <taxon>Rhabditida</taxon>
        <taxon>Tylenchina</taxon>
        <taxon>Tylenchomorpha</taxon>
        <taxon>Aphelenchoidea</taxon>
        <taxon>Aphelenchoididae</taxon>
        <taxon>Bursaphelenchus</taxon>
    </lineage>
</organism>
<dbReference type="WBParaSite" id="BXY_0228400.1">
    <property type="protein sequence ID" value="BXY_0228400.1"/>
    <property type="gene ID" value="BXY_0228400"/>
</dbReference>
<dbReference type="InterPro" id="IPR011650">
    <property type="entry name" value="Peptidase_M20_dimer"/>
</dbReference>
<feature type="domain" description="Peptidase M20 dimerisation" evidence="6">
    <location>
        <begin position="168"/>
        <end position="264"/>
    </location>
</feature>
<name>A0A1I7RNJ7_BURXY</name>
<comment type="cofactor">
    <cofactor evidence="1">
        <name>Zn(2+)</name>
        <dbReference type="ChEBI" id="CHEBI:29105"/>
    </cofactor>
</comment>
<accession>A0A1I7RNJ7</accession>
<dbReference type="Pfam" id="PF01546">
    <property type="entry name" value="Peptidase_M20"/>
    <property type="match status" value="1"/>
</dbReference>
<dbReference type="PANTHER" id="PTHR43808">
    <property type="entry name" value="ACETYLORNITHINE DEACETYLASE"/>
    <property type="match status" value="1"/>
</dbReference>
<dbReference type="GO" id="GO:0046872">
    <property type="term" value="F:metal ion binding"/>
    <property type="evidence" value="ECO:0007669"/>
    <property type="project" value="UniProtKB-KW"/>
</dbReference>
<dbReference type="Proteomes" id="UP000095284">
    <property type="component" value="Unplaced"/>
</dbReference>
<evidence type="ECO:0000256" key="2">
    <source>
        <dbReference type="ARBA" id="ARBA00006247"/>
    </source>
</evidence>
<keyword evidence="4" id="KW-0378">Hydrolase</keyword>
<dbReference type="InterPro" id="IPR002933">
    <property type="entry name" value="Peptidase_M20"/>
</dbReference>
<dbReference type="InterPro" id="IPR050072">
    <property type="entry name" value="Peptidase_M20A"/>
</dbReference>
<dbReference type="InterPro" id="IPR036264">
    <property type="entry name" value="Bact_exopeptidase_dim_dom"/>
</dbReference>
<dbReference type="SMR" id="A0A1I7RNJ7"/>
<comment type="similarity">
    <text evidence="2">Belongs to the peptidase M20A family.</text>
</comment>
<keyword evidence="3" id="KW-0479">Metal-binding</keyword>
<dbReference type="Proteomes" id="UP000659654">
    <property type="component" value="Unassembled WGS sequence"/>
</dbReference>
<proteinExistence type="inferred from homology"/>
<dbReference type="SUPFAM" id="SSF55031">
    <property type="entry name" value="Bacterial exopeptidase dimerisation domain"/>
    <property type="match status" value="1"/>
</dbReference>
<reference evidence="10" key="1">
    <citation type="submission" date="2016-11" db="UniProtKB">
        <authorList>
            <consortium name="WormBaseParasite"/>
        </authorList>
    </citation>
    <scope>IDENTIFICATION</scope>
</reference>
<sequence>MGNIAELSIVDFLIKLIEIDSVTGNEGKLADFLKEYCETLGFEVISQPLESDNQRYNLLIKDKDVCEVDIKYLLNTHLDTVPPFINPRIGDDRVYGRGANDAKGQIASLLFALRQLRDEDHDLSKKCGLLLTLGEETDHIGMSVANKLKLDPDYLIVGEPTDLEFAHAQKGAIELVLTTKGQAAHSGYPEKGESAIDKLLEILWDLRKNEWPKDELLGETTMNIGLINGGHAVNALSEHAEASLKFRVVGLATRLLQEIEKICKGRGEIKVRELNDAVTLSKPPEKYKSKTVCFNTDIPYFDGFRRLKGIYLMGPGSITTAHSRHEFVPISELKEAPIILCDLIYHLEKHGNEKENKQ</sequence>
<keyword evidence="9" id="KW-1185">Reference proteome</keyword>
<dbReference type="SUPFAM" id="SSF53187">
    <property type="entry name" value="Zn-dependent exopeptidases"/>
    <property type="match status" value="1"/>
</dbReference>
<dbReference type="Gene3D" id="3.40.630.10">
    <property type="entry name" value="Zn peptidases"/>
    <property type="match status" value="1"/>
</dbReference>
<evidence type="ECO:0000256" key="1">
    <source>
        <dbReference type="ARBA" id="ARBA00001947"/>
    </source>
</evidence>
<evidence type="ECO:0000259" key="6">
    <source>
        <dbReference type="Pfam" id="PF07687"/>
    </source>
</evidence>
<evidence type="ECO:0000313" key="10">
    <source>
        <dbReference type="WBParaSite" id="BXY_0228400.1"/>
    </source>
</evidence>
<dbReference type="OrthoDB" id="3064516at2759"/>
<dbReference type="Gene3D" id="3.30.70.360">
    <property type="match status" value="1"/>
</dbReference>
<dbReference type="EMBL" id="CAJFCV020000005">
    <property type="protein sequence ID" value="CAG9124093.1"/>
    <property type="molecule type" value="Genomic_DNA"/>
</dbReference>
<evidence type="ECO:0000256" key="3">
    <source>
        <dbReference type="ARBA" id="ARBA00022723"/>
    </source>
</evidence>
<keyword evidence="5" id="KW-0862">Zinc</keyword>
<gene>
    <name evidence="7" type="ORF">BXYJ_LOCUS12212</name>
</gene>
<dbReference type="EMBL" id="CAJFDI010000005">
    <property type="protein sequence ID" value="CAD5232121.1"/>
    <property type="molecule type" value="Genomic_DNA"/>
</dbReference>
<dbReference type="Pfam" id="PF07687">
    <property type="entry name" value="M20_dimer"/>
    <property type="match status" value="1"/>
</dbReference>
<evidence type="ECO:0000313" key="9">
    <source>
        <dbReference type="Proteomes" id="UP000659654"/>
    </source>
</evidence>
<dbReference type="PANTHER" id="PTHR43808:SF8">
    <property type="entry name" value="PEPTIDASE M20 DIMERISATION DOMAIN-CONTAINING PROTEIN"/>
    <property type="match status" value="1"/>
</dbReference>
<protein>
    <submittedName>
        <fullName evidence="7">(pine wood nematode) hypothetical protein</fullName>
    </submittedName>
    <submittedName>
        <fullName evidence="10">M20_dimer domain-containing protein</fullName>
    </submittedName>
</protein>